<dbReference type="RefSeq" id="WP_138451796.1">
    <property type="nucleotide sequence ID" value="NZ_VBUT01000011.1"/>
</dbReference>
<name>A0A5R8NEI7_9NOCA</name>
<protein>
    <submittedName>
        <fullName evidence="2">Uncharacterized protein</fullName>
    </submittedName>
</protein>
<sequence length="102" mass="11045">MAENNRTGAAGEGEVVVGPWPGSSSTPPPPRWWSRRRGGEIPRRVPVDRWGGKVLMDCRECRRPWAPDVTIPRDRLCASCRADREDAAPGLFAAPDLGPGGA</sequence>
<evidence type="ECO:0000256" key="1">
    <source>
        <dbReference type="SAM" id="MobiDB-lite"/>
    </source>
</evidence>
<evidence type="ECO:0000313" key="2">
    <source>
        <dbReference type="EMBL" id="TLF74088.1"/>
    </source>
</evidence>
<gene>
    <name evidence="2" type="ORF">FEK34_25560</name>
</gene>
<proteinExistence type="predicted"/>
<accession>A0A5R8NEI7</accession>
<dbReference type="Proteomes" id="UP000306378">
    <property type="component" value="Unassembled WGS sequence"/>
</dbReference>
<organism evidence="2 3">
    <name type="scientific">Nocardia cyriacigeorgica</name>
    <dbReference type="NCBI Taxonomy" id="135487"/>
    <lineage>
        <taxon>Bacteria</taxon>
        <taxon>Bacillati</taxon>
        <taxon>Actinomycetota</taxon>
        <taxon>Actinomycetes</taxon>
        <taxon>Mycobacteriales</taxon>
        <taxon>Nocardiaceae</taxon>
        <taxon>Nocardia</taxon>
    </lineage>
</organism>
<dbReference type="EMBL" id="VBUT01000011">
    <property type="protein sequence ID" value="TLF74088.1"/>
    <property type="molecule type" value="Genomic_DNA"/>
</dbReference>
<feature type="compositionally biased region" description="Low complexity" evidence="1">
    <location>
        <begin position="12"/>
        <end position="25"/>
    </location>
</feature>
<feature type="region of interest" description="Disordered" evidence="1">
    <location>
        <begin position="1"/>
        <end position="37"/>
    </location>
</feature>
<comment type="caution">
    <text evidence="2">The sequence shown here is derived from an EMBL/GenBank/DDBJ whole genome shotgun (WGS) entry which is preliminary data.</text>
</comment>
<reference evidence="2 3" key="1">
    <citation type="submission" date="2019-05" db="EMBL/GenBank/DDBJ databases">
        <title>Genomes sequences of two Nocardia cyriacigeorgica environmental isolates, type strains Nocardia asteroides ATCC 19247 and Nocardia cyriacigeorgica DSM 44484.</title>
        <authorList>
            <person name="Vautrin F."/>
            <person name="Bergeron E."/>
            <person name="Dubost A."/>
            <person name="Abrouk D."/>
            <person name="Rodriguez Nava V."/>
            <person name="Pujic P."/>
        </authorList>
    </citation>
    <scope>NUCLEOTIDE SEQUENCE [LARGE SCALE GENOMIC DNA]</scope>
    <source>
        <strain evidence="2 3">EML 446</strain>
    </source>
</reference>
<evidence type="ECO:0000313" key="3">
    <source>
        <dbReference type="Proteomes" id="UP000306378"/>
    </source>
</evidence>
<dbReference type="AlphaFoldDB" id="A0A5R8NEI7"/>